<sequence length="475" mass="51052">ATTITEEGKMLSKVKELILLCSVLAIQNVTGSSNWCSRVCCYPNHGCCGSYGSNGYNNYGGWNGYKYLNFNPCWRWKSNGGLKCCDSCGRTGSSDLPKGSGYGGWTSSSAVSGSTGSGMIHKNGGSTNGDYGTTQSDRAGYSRSMWNKPNRFADYARWSTQGYGTTSYDKLNAYGQKRTQGYGTTLGQGNNNYGAGYNTWNSPNRYSGNAGYDGHGSYYFGLNSPTSSFGYDGSNSFVSGVGSGGSRGLESRNGAELSGLGIGADSDGQSRLISRGSSGAWSIPSSDGYADWNSPGPSSYHDWNSLARGSGHGITSTTTGWNDMLRGARYEGNGYDGYNDLTESDIYEGLVDGDSNTGSIWYTISPEPVSSFQNTRSTVDGWNCLRIGAGYNPWNNLGSRITQDGLTSSGRIGDSGSMYFRLNGISRGNRLAGLDDQGARRIHHGWNSDDSEMTNDDDYGNGIYEVWENLSNYEY</sequence>
<keyword evidence="1" id="KW-0732">Signal</keyword>
<protein>
    <submittedName>
        <fullName evidence="2">Uncharacterized protein</fullName>
    </submittedName>
</protein>
<name>A0A0A9YJX4_LYGHE</name>
<feature type="non-terminal residue" evidence="2">
    <location>
        <position position="1"/>
    </location>
</feature>
<dbReference type="EMBL" id="GBHO01011125">
    <property type="protein sequence ID" value="JAG32479.1"/>
    <property type="molecule type" value="Transcribed_RNA"/>
</dbReference>
<evidence type="ECO:0000313" key="2">
    <source>
        <dbReference type="EMBL" id="JAG32479.1"/>
    </source>
</evidence>
<feature type="chain" id="PRO_5002052231" evidence="1">
    <location>
        <begin position="32"/>
        <end position="475"/>
    </location>
</feature>
<organism evidence="2">
    <name type="scientific">Lygus hesperus</name>
    <name type="common">Western plant bug</name>
    <dbReference type="NCBI Taxonomy" id="30085"/>
    <lineage>
        <taxon>Eukaryota</taxon>
        <taxon>Metazoa</taxon>
        <taxon>Ecdysozoa</taxon>
        <taxon>Arthropoda</taxon>
        <taxon>Hexapoda</taxon>
        <taxon>Insecta</taxon>
        <taxon>Pterygota</taxon>
        <taxon>Neoptera</taxon>
        <taxon>Paraneoptera</taxon>
        <taxon>Hemiptera</taxon>
        <taxon>Heteroptera</taxon>
        <taxon>Panheteroptera</taxon>
        <taxon>Cimicomorpha</taxon>
        <taxon>Miridae</taxon>
        <taxon>Mirini</taxon>
        <taxon>Lygus</taxon>
    </lineage>
</organism>
<accession>A0A0A9YJX4</accession>
<reference evidence="2" key="1">
    <citation type="journal article" date="2014" name="PLoS ONE">
        <title>Transcriptome-Based Identification of ABC Transporters in the Western Tarnished Plant Bug Lygus hesperus.</title>
        <authorList>
            <person name="Hull J.J."/>
            <person name="Chaney K."/>
            <person name="Geib S.M."/>
            <person name="Fabrick J.A."/>
            <person name="Brent C.S."/>
            <person name="Walsh D."/>
            <person name="Lavine L.C."/>
        </authorList>
    </citation>
    <scope>NUCLEOTIDE SEQUENCE</scope>
</reference>
<evidence type="ECO:0000256" key="1">
    <source>
        <dbReference type="SAM" id="SignalP"/>
    </source>
</evidence>
<feature type="signal peptide" evidence="1">
    <location>
        <begin position="1"/>
        <end position="31"/>
    </location>
</feature>
<reference evidence="2" key="2">
    <citation type="submission" date="2014-07" db="EMBL/GenBank/DDBJ databases">
        <authorList>
            <person name="Hull J."/>
        </authorList>
    </citation>
    <scope>NUCLEOTIDE SEQUENCE</scope>
</reference>
<gene>
    <name evidence="2" type="ORF">CM83_73103</name>
</gene>
<proteinExistence type="predicted"/>
<dbReference type="AlphaFoldDB" id="A0A0A9YJX4"/>